<dbReference type="FunFam" id="3.30.160.60:FF:002589">
    <property type="entry name" value="J protein JJJ1"/>
    <property type="match status" value="1"/>
</dbReference>
<keyword evidence="3 6" id="KW-0863">Zinc-finger</keyword>
<dbReference type="InterPro" id="IPR018253">
    <property type="entry name" value="DnaJ_domain_CS"/>
</dbReference>
<evidence type="ECO:0000256" key="6">
    <source>
        <dbReference type="PROSITE-ProRule" id="PRU00042"/>
    </source>
</evidence>
<name>A0A1G4MJK9_LACFM</name>
<feature type="region of interest" description="Disordered" evidence="8">
    <location>
        <begin position="461"/>
        <end position="603"/>
    </location>
</feature>
<dbReference type="PROSITE" id="PS50076">
    <property type="entry name" value="DNAJ_2"/>
    <property type="match status" value="1"/>
</dbReference>
<dbReference type="InterPro" id="IPR013087">
    <property type="entry name" value="Znf_C2H2_type"/>
</dbReference>
<feature type="region of interest" description="Disordered" evidence="8">
    <location>
        <begin position="399"/>
        <end position="425"/>
    </location>
</feature>
<dbReference type="InterPro" id="IPR054076">
    <property type="entry name" value="ZUO1-like_ZHD"/>
</dbReference>
<evidence type="ECO:0000256" key="3">
    <source>
        <dbReference type="ARBA" id="ARBA00022771"/>
    </source>
</evidence>
<feature type="compositionally biased region" description="Acidic residues" evidence="8">
    <location>
        <begin position="503"/>
        <end position="512"/>
    </location>
</feature>
<dbReference type="SMART" id="SM00355">
    <property type="entry name" value="ZnF_C2H2"/>
    <property type="match status" value="2"/>
</dbReference>
<evidence type="ECO:0000313" key="12">
    <source>
        <dbReference type="Proteomes" id="UP000190831"/>
    </source>
</evidence>
<dbReference type="GO" id="GO:0005737">
    <property type="term" value="C:cytoplasm"/>
    <property type="evidence" value="ECO:0007669"/>
    <property type="project" value="TreeGrafter"/>
</dbReference>
<feature type="compositionally biased region" description="Basic residues" evidence="8">
    <location>
        <begin position="592"/>
        <end position="603"/>
    </location>
</feature>
<evidence type="ECO:0000256" key="8">
    <source>
        <dbReference type="SAM" id="MobiDB-lite"/>
    </source>
</evidence>
<dbReference type="PROSITE" id="PS00636">
    <property type="entry name" value="DNAJ_1"/>
    <property type="match status" value="1"/>
</dbReference>
<dbReference type="PROSITE" id="PS50157">
    <property type="entry name" value="ZINC_FINGER_C2H2_2"/>
    <property type="match status" value="1"/>
</dbReference>
<keyword evidence="4" id="KW-0862">Zinc</keyword>
<dbReference type="InterPro" id="IPR051964">
    <property type="entry name" value="Chaperone_stress_response"/>
</dbReference>
<dbReference type="OrthoDB" id="5894at2759"/>
<dbReference type="OMA" id="RANHEES"/>
<evidence type="ECO:0000313" key="11">
    <source>
        <dbReference type="EMBL" id="SCW03939.1"/>
    </source>
</evidence>
<dbReference type="GO" id="GO:0005634">
    <property type="term" value="C:nucleus"/>
    <property type="evidence" value="ECO:0007669"/>
    <property type="project" value="UniProtKB-SubCell"/>
</dbReference>
<sequence length="603" mass="69835">MKICYYELLGVESNASDGDLRKAYRKKALQYHPDKNPGNIEEATAIFATIRSAYEVLSDPQERAWYDSHKNQILSDDVGPNADDEEYEYEVDATVTGITTDELLKFFNSALYTRIDDTPAGLYQIAGKVFAKLASDEVKAGRRAGLSNFDKYQDDFFETEINSMGYKKAFDKYSKMNESTLFPQFGDSTTDFQYLRGFYQKWGSFGTVKTFSWKDEYMYSRNYDRRTKREINKRNEKLRQQAKSEYNKTVKRFVTFIKKFDKRMKEGAKRFEQEKRKKLQEDLRKQIEKDRQANLKNASDPFKLQSWQTVDQEEWDEIERHFDEFIDKNTGEDDSEEEIVIYECFICNKNFKSEKQLENHTNTKAHKKTLRKVKWEMKKDSMVLGLDELSDVDDFNSADEFESEEVNELPVENEELEEHETTPNMSELDRINEELSKIERELENISSDDSLVEVTNSVLIEVDDVIESDTVESETSEIDKETSKAENTPKAETSPSQAASAASEDDEEESEDELSKLLASLKNGDDESDGDAWDTSKFKQKKQKKKAKSPPQSSNTTQLEQHSCGTCRTTYQSRNALFKHINSSGHAAPPSKLKKPKARKQKR</sequence>
<dbReference type="EMBL" id="LT598491">
    <property type="protein sequence ID" value="SCW03939.1"/>
    <property type="molecule type" value="Genomic_DNA"/>
</dbReference>
<feature type="domain" description="J" evidence="9">
    <location>
        <begin position="4"/>
        <end position="70"/>
    </location>
</feature>
<evidence type="ECO:0000256" key="4">
    <source>
        <dbReference type="ARBA" id="ARBA00022833"/>
    </source>
</evidence>
<dbReference type="PANTHER" id="PTHR44029">
    <property type="entry name" value="DNAJ HOMOLOG SUBFAMILY C MEMBER 21"/>
    <property type="match status" value="1"/>
</dbReference>
<feature type="coiled-coil region" evidence="7">
    <location>
        <begin position="228"/>
        <end position="289"/>
    </location>
</feature>
<dbReference type="SUPFAM" id="SSF46565">
    <property type="entry name" value="Chaperone J-domain"/>
    <property type="match status" value="1"/>
</dbReference>
<dbReference type="InterPro" id="IPR036236">
    <property type="entry name" value="Znf_C2H2_sf"/>
</dbReference>
<dbReference type="GO" id="GO:0003676">
    <property type="term" value="F:nucleic acid binding"/>
    <property type="evidence" value="ECO:0007669"/>
    <property type="project" value="InterPro"/>
</dbReference>
<dbReference type="Gene3D" id="1.10.287.110">
    <property type="entry name" value="DnaJ domain"/>
    <property type="match status" value="1"/>
</dbReference>
<reference evidence="11 12" key="1">
    <citation type="submission" date="2016-03" db="EMBL/GenBank/DDBJ databases">
        <authorList>
            <person name="Devillers H."/>
        </authorList>
    </citation>
    <scope>NUCLEOTIDE SEQUENCE [LARGE SCALE GENOMIC DNA]</scope>
    <source>
        <strain evidence="11">CBS 6772</strain>
    </source>
</reference>
<protein>
    <submittedName>
        <fullName evidence="11">LAFE_0H02366g1_1</fullName>
    </submittedName>
</protein>
<dbReference type="InterPro" id="IPR036869">
    <property type="entry name" value="J_dom_sf"/>
</dbReference>
<proteinExistence type="predicted"/>
<dbReference type="InterPro" id="IPR022755">
    <property type="entry name" value="Znf_C2H2_jaz"/>
</dbReference>
<feature type="compositionally biased region" description="Polar residues" evidence="8">
    <location>
        <begin position="555"/>
        <end position="585"/>
    </location>
</feature>
<dbReference type="PROSITE" id="PS00028">
    <property type="entry name" value="ZINC_FINGER_C2H2_1"/>
    <property type="match status" value="2"/>
</dbReference>
<organism evidence="11 12">
    <name type="scientific">Lachancea fermentati</name>
    <name type="common">Zygosaccharomyces fermentati</name>
    <dbReference type="NCBI Taxonomy" id="4955"/>
    <lineage>
        <taxon>Eukaryota</taxon>
        <taxon>Fungi</taxon>
        <taxon>Dikarya</taxon>
        <taxon>Ascomycota</taxon>
        <taxon>Saccharomycotina</taxon>
        <taxon>Saccharomycetes</taxon>
        <taxon>Saccharomycetales</taxon>
        <taxon>Saccharomycetaceae</taxon>
        <taxon>Lachancea</taxon>
    </lineage>
</organism>
<dbReference type="SMART" id="SM00451">
    <property type="entry name" value="ZnF_U1"/>
    <property type="match status" value="2"/>
</dbReference>
<dbReference type="AlphaFoldDB" id="A0A1G4MJK9"/>
<dbReference type="SMART" id="SM00271">
    <property type="entry name" value="DnaJ"/>
    <property type="match status" value="1"/>
</dbReference>
<dbReference type="Proteomes" id="UP000190831">
    <property type="component" value="Chromosome H"/>
</dbReference>
<dbReference type="InterPro" id="IPR001623">
    <property type="entry name" value="DnaJ_domain"/>
</dbReference>
<feature type="compositionally biased region" description="Acidic residues" evidence="8">
    <location>
        <begin position="399"/>
        <end position="418"/>
    </location>
</feature>
<gene>
    <name evidence="11" type="ORF">LAFE_0H02366G</name>
</gene>
<dbReference type="Pfam" id="PF00226">
    <property type="entry name" value="DnaJ"/>
    <property type="match status" value="1"/>
</dbReference>
<dbReference type="Pfam" id="PF12171">
    <property type="entry name" value="zf-C2H2_jaz"/>
    <property type="match status" value="1"/>
</dbReference>
<evidence type="ECO:0000256" key="1">
    <source>
        <dbReference type="ARBA" id="ARBA00004123"/>
    </source>
</evidence>
<evidence type="ECO:0000256" key="7">
    <source>
        <dbReference type="SAM" id="Coils"/>
    </source>
</evidence>
<comment type="subcellular location">
    <subcellularLocation>
        <location evidence="1">Nucleus</location>
    </subcellularLocation>
</comment>
<keyword evidence="7" id="KW-0175">Coiled coil</keyword>
<dbReference type="Gene3D" id="3.30.160.60">
    <property type="entry name" value="Classic Zinc Finger"/>
    <property type="match status" value="1"/>
</dbReference>
<dbReference type="PANTHER" id="PTHR44029:SF1">
    <property type="entry name" value="DNAJ HOMOLOG SUBFAMILY C MEMBER 21"/>
    <property type="match status" value="1"/>
</dbReference>
<evidence type="ECO:0000256" key="2">
    <source>
        <dbReference type="ARBA" id="ARBA00022723"/>
    </source>
</evidence>
<dbReference type="PRINTS" id="PR00625">
    <property type="entry name" value="JDOMAIN"/>
</dbReference>
<evidence type="ECO:0000259" key="10">
    <source>
        <dbReference type="PROSITE" id="PS50157"/>
    </source>
</evidence>
<keyword evidence="5" id="KW-0539">Nucleus</keyword>
<keyword evidence="12" id="KW-1185">Reference proteome</keyword>
<dbReference type="Pfam" id="PF21884">
    <property type="entry name" value="ZUO1-like_ZHD"/>
    <property type="match status" value="1"/>
</dbReference>
<evidence type="ECO:0000256" key="5">
    <source>
        <dbReference type="ARBA" id="ARBA00023242"/>
    </source>
</evidence>
<feature type="domain" description="C2H2-type" evidence="10">
    <location>
        <begin position="342"/>
        <end position="366"/>
    </location>
</feature>
<feature type="compositionally biased region" description="Acidic residues" evidence="8">
    <location>
        <begin position="461"/>
        <end position="476"/>
    </location>
</feature>
<feature type="compositionally biased region" description="Basic residues" evidence="8">
    <location>
        <begin position="538"/>
        <end position="548"/>
    </location>
</feature>
<dbReference type="GO" id="GO:0008270">
    <property type="term" value="F:zinc ion binding"/>
    <property type="evidence" value="ECO:0007669"/>
    <property type="project" value="UniProtKB-KW"/>
</dbReference>
<dbReference type="STRING" id="4955.A0A1G4MJK9"/>
<feature type="compositionally biased region" description="Low complexity" evidence="8">
    <location>
        <begin position="491"/>
        <end position="502"/>
    </location>
</feature>
<dbReference type="FunFam" id="1.10.287.110:FF:000046">
    <property type="entry name" value="dnaJ homolog subfamily C member 21"/>
    <property type="match status" value="1"/>
</dbReference>
<dbReference type="CDD" id="cd06257">
    <property type="entry name" value="DnaJ"/>
    <property type="match status" value="1"/>
</dbReference>
<dbReference type="SUPFAM" id="SSF57667">
    <property type="entry name" value="beta-beta-alpha zinc fingers"/>
    <property type="match status" value="1"/>
</dbReference>
<accession>A0A1G4MJK9</accession>
<feature type="compositionally biased region" description="Basic and acidic residues" evidence="8">
    <location>
        <begin position="477"/>
        <end position="489"/>
    </location>
</feature>
<keyword evidence="2" id="KW-0479">Metal-binding</keyword>
<evidence type="ECO:0000259" key="9">
    <source>
        <dbReference type="PROSITE" id="PS50076"/>
    </source>
</evidence>
<dbReference type="InterPro" id="IPR003604">
    <property type="entry name" value="Matrin/U1-like-C_Znf_C2H2"/>
</dbReference>